<feature type="compositionally biased region" description="Basic and acidic residues" evidence="16">
    <location>
        <begin position="282"/>
        <end position="306"/>
    </location>
</feature>
<feature type="compositionally biased region" description="Pro residues" evidence="16">
    <location>
        <begin position="760"/>
        <end position="774"/>
    </location>
</feature>
<feature type="compositionally biased region" description="Basic and acidic residues" evidence="16">
    <location>
        <begin position="264"/>
        <end position="273"/>
    </location>
</feature>
<evidence type="ECO:0000256" key="7">
    <source>
        <dbReference type="ARBA" id="ARBA00022490"/>
    </source>
</evidence>
<dbReference type="VEuPathDB" id="FungiDB:A1Q1_01720"/>
<dbReference type="AlphaFoldDB" id="J6EX74"/>
<comment type="caution">
    <text evidence="18">The sequence shown here is derived from an EMBL/GenBank/DDBJ whole genome shotgun (WGS) entry which is preliminary data.</text>
</comment>
<dbReference type="GO" id="GO:0005634">
    <property type="term" value="C:nucleus"/>
    <property type="evidence" value="ECO:0007669"/>
    <property type="project" value="UniProtKB-SubCell"/>
</dbReference>
<feature type="compositionally biased region" description="Polar residues" evidence="16">
    <location>
        <begin position="148"/>
        <end position="164"/>
    </location>
</feature>
<evidence type="ECO:0000256" key="6">
    <source>
        <dbReference type="ARBA" id="ARBA00022454"/>
    </source>
</evidence>
<feature type="compositionally biased region" description="Basic residues" evidence="16">
    <location>
        <begin position="62"/>
        <end position="75"/>
    </location>
</feature>
<evidence type="ECO:0000256" key="9">
    <source>
        <dbReference type="ARBA" id="ARBA00022763"/>
    </source>
</evidence>
<feature type="compositionally biased region" description="Low complexity" evidence="16">
    <location>
        <begin position="370"/>
        <end position="387"/>
    </location>
</feature>
<feature type="compositionally biased region" description="Gly residues" evidence="16">
    <location>
        <begin position="91"/>
        <end position="106"/>
    </location>
</feature>
<feature type="compositionally biased region" description="Low complexity" evidence="16">
    <location>
        <begin position="775"/>
        <end position="792"/>
    </location>
</feature>
<dbReference type="InterPro" id="IPR041803">
    <property type="entry name" value="DEF1_CUE"/>
</dbReference>
<evidence type="ECO:0000256" key="13">
    <source>
        <dbReference type="ARBA" id="ARBA00023125"/>
    </source>
</evidence>
<keyword evidence="7" id="KW-0963">Cytoplasm</keyword>
<evidence type="ECO:0000256" key="2">
    <source>
        <dbReference type="ARBA" id="ARBA00004496"/>
    </source>
</evidence>
<feature type="region of interest" description="Disordered" evidence="16">
    <location>
        <begin position="752"/>
        <end position="930"/>
    </location>
</feature>
<dbReference type="GO" id="GO:0006281">
    <property type="term" value="P:DNA repair"/>
    <property type="evidence" value="ECO:0007669"/>
    <property type="project" value="UniProtKB-KW"/>
</dbReference>
<feature type="compositionally biased region" description="Low complexity" evidence="16">
    <location>
        <begin position="237"/>
        <end position="248"/>
    </location>
</feature>
<feature type="compositionally biased region" description="Acidic residues" evidence="16">
    <location>
        <begin position="307"/>
        <end position="318"/>
    </location>
</feature>
<keyword evidence="10" id="KW-0833">Ubl conjugation pathway</keyword>
<dbReference type="GO" id="GO:0003677">
    <property type="term" value="F:DNA binding"/>
    <property type="evidence" value="ECO:0007669"/>
    <property type="project" value="UniProtKB-KW"/>
</dbReference>
<evidence type="ECO:0000256" key="11">
    <source>
        <dbReference type="ARBA" id="ARBA00022843"/>
    </source>
</evidence>
<dbReference type="GO" id="GO:0000781">
    <property type="term" value="C:chromosome, telomeric region"/>
    <property type="evidence" value="ECO:0007669"/>
    <property type="project" value="UniProtKB-SubCell"/>
</dbReference>
<gene>
    <name evidence="18" type="ORF">A1Q1_01720</name>
</gene>
<protein>
    <recommendedName>
        <fullName evidence="5">RNA polymerase II degradation factor 1</fullName>
    </recommendedName>
</protein>
<dbReference type="PANTHER" id="PTHR16308">
    <property type="entry name" value="UBIQUITIN ASSOCIATED PROTEIN 2-LIKE/LINGERER"/>
    <property type="match status" value="1"/>
</dbReference>
<evidence type="ECO:0000256" key="15">
    <source>
        <dbReference type="ARBA" id="ARBA00023242"/>
    </source>
</evidence>
<feature type="compositionally biased region" description="Low complexity" evidence="16">
    <location>
        <begin position="479"/>
        <end position="562"/>
    </location>
</feature>
<dbReference type="Proteomes" id="UP000002748">
    <property type="component" value="Unassembled WGS sequence"/>
</dbReference>
<comment type="similarity">
    <text evidence="4">Belongs to the DEF1 family.</text>
</comment>
<keyword evidence="11" id="KW-0832">Ubl conjugation</keyword>
<proteinExistence type="inferred from homology"/>
<organism evidence="18 19">
    <name type="scientific">Trichosporon asahii var. asahii (strain ATCC 90039 / CBS 2479 / JCM 2466 / KCTC 7840 / NBRC 103889/ NCYC 2677 / UAMH 7654)</name>
    <name type="common">Yeast</name>
    <dbReference type="NCBI Taxonomy" id="1186058"/>
    <lineage>
        <taxon>Eukaryota</taxon>
        <taxon>Fungi</taxon>
        <taxon>Dikarya</taxon>
        <taxon>Basidiomycota</taxon>
        <taxon>Agaricomycotina</taxon>
        <taxon>Tremellomycetes</taxon>
        <taxon>Trichosporonales</taxon>
        <taxon>Trichosporonaceae</taxon>
        <taxon>Trichosporon</taxon>
    </lineage>
</organism>
<dbReference type="KEGG" id="tasa:A1Q1_01720"/>
<keyword evidence="6" id="KW-0158">Chromosome</keyword>
<dbReference type="OrthoDB" id="5396806at2759"/>
<sequence>MASLGDLSKKYSSQLKQLQGIFPSWDEEDLLFTLQDSKGNIEEAVLAISEGRASQFTEATKKKPAKSAQSHKSHRHDGGSGWENVDFASGARGGRGGGRGGRGGVPRGMAAVRGARVGRAGARGGARGGFTGVNGGAKKTDGGPSDAWPTTTETTVEGWNNQVEQSEKASQHEDDEDDGGWGVSDDTPAPAKPSTATGAWGAGAPKHQQQKKAAPADKPAPAPKSAPHAPAKEVKEPAPAAPAVPAKKTWAQIAKYVTSQYPIADHRPIEKPKPTPPPAPKAEPKQPEEPKPEEPKEEKEAPVEEEQKPEEEKPEEPTTDAPEPSTEQSAATTAALDAPTEDEAAKSNGPDASEKSEEPQWASDPAIVGSASAPAPAQQAAPAAAAPEPVTTYTGPPGFNPIASKAVGQQQQPRTNSRSAQRYKNADGQAVVLPAAASGVSAVEVQFGSLSFGGLNGDGVEAPVQEPSGPAAQADTARPTHAASSTTPSNTSAPAPSQPSAPAAPAAQAPGASAWPQQQQQQPQQQQQAQQPQHPAGFPPSHTLQQQMSAYQSYGQQQQQPQHSGHEASTPQQQPQQHSQFGGYRQQQDYYNQIGSQQGQQNQQNQQQQSQQQTPGASSDSQSQQPPAQQQQSQPQQPQQQHSYDQGHFGGFGGQQQLFGQQHGQQNEYGHRGFDSYSNTGYPRPPTDDNKAAPAPSHTSAPAQPQHQQHGGYYTSHLGNMGYYQSGPYNPYYQYGQAPTPGFQQYYPMAGRNLYGQPAPQAPPAPIPNKPTPPAAHHSPYGGPQGYPSSSGFDDQPYGLGRFGDNKAGGAPQGAGATQGQQTPQPIGASYPGQQGLHNFLGGSGSTGSAQPNRPQAGTPDDGFNKNQTGASNTSAPGGASAGARNQPNQPQQQAFASYPYGGYQNHDWSPYGQQHYSGSRNGGYSGWQQ</sequence>
<dbReference type="CDD" id="cd14368">
    <property type="entry name" value="CUE_DEF1_like"/>
    <property type="match status" value="1"/>
</dbReference>
<evidence type="ECO:0000256" key="10">
    <source>
        <dbReference type="ARBA" id="ARBA00022786"/>
    </source>
</evidence>
<evidence type="ECO:0000256" key="14">
    <source>
        <dbReference type="ARBA" id="ARBA00023204"/>
    </source>
</evidence>
<evidence type="ECO:0000256" key="8">
    <source>
        <dbReference type="ARBA" id="ARBA00022553"/>
    </source>
</evidence>
<dbReference type="GO" id="GO:0005737">
    <property type="term" value="C:cytoplasm"/>
    <property type="evidence" value="ECO:0007669"/>
    <property type="project" value="UniProtKB-SubCell"/>
</dbReference>
<feature type="region of interest" description="Disordered" evidence="16">
    <location>
        <begin position="56"/>
        <end position="248"/>
    </location>
</feature>
<dbReference type="HOGENOM" id="CLU_314538_0_0_1"/>
<feature type="compositionally biased region" description="Polar residues" evidence="16">
    <location>
        <begin position="585"/>
        <end position="594"/>
    </location>
</feature>
<feature type="compositionally biased region" description="Polar residues" evidence="16">
    <location>
        <begin position="865"/>
        <end position="876"/>
    </location>
</feature>
<dbReference type="PANTHER" id="PTHR16308:SF13">
    <property type="entry name" value="PROTEIN LINGERER"/>
    <property type="match status" value="1"/>
</dbReference>
<evidence type="ECO:0000256" key="16">
    <source>
        <dbReference type="SAM" id="MobiDB-lite"/>
    </source>
</evidence>
<dbReference type="PROSITE" id="PS51140">
    <property type="entry name" value="CUE"/>
    <property type="match status" value="1"/>
</dbReference>
<keyword evidence="12" id="KW-0779">Telomere</keyword>
<dbReference type="InterPro" id="IPR003892">
    <property type="entry name" value="CUE"/>
</dbReference>
<dbReference type="GeneID" id="25985234"/>
<feature type="compositionally biased region" description="Low complexity" evidence="16">
    <location>
        <begin position="595"/>
        <end position="641"/>
    </location>
</feature>
<dbReference type="Pfam" id="PF02845">
    <property type="entry name" value="CUE"/>
    <property type="match status" value="1"/>
</dbReference>
<feature type="region of interest" description="Disordered" evidence="16">
    <location>
        <begin position="450"/>
        <end position="720"/>
    </location>
</feature>
<keyword evidence="15" id="KW-0539">Nucleus</keyword>
<feature type="domain" description="CUE" evidence="17">
    <location>
        <begin position="10"/>
        <end position="53"/>
    </location>
</feature>
<dbReference type="RefSeq" id="XP_014180234.1">
    <property type="nucleotide sequence ID" value="XM_014324759.1"/>
</dbReference>
<evidence type="ECO:0000256" key="12">
    <source>
        <dbReference type="ARBA" id="ARBA00022895"/>
    </source>
</evidence>
<feature type="compositionally biased region" description="Low complexity" evidence="16">
    <location>
        <begin position="655"/>
        <end position="666"/>
    </location>
</feature>
<evidence type="ECO:0000313" key="19">
    <source>
        <dbReference type="Proteomes" id="UP000002748"/>
    </source>
</evidence>
<dbReference type="InterPro" id="IPR051833">
    <property type="entry name" value="TC-DDR_regulator"/>
</dbReference>
<feature type="region of interest" description="Disordered" evidence="16">
    <location>
        <begin position="261"/>
        <end position="424"/>
    </location>
</feature>
<keyword evidence="8" id="KW-0597">Phosphoprotein</keyword>
<evidence type="ECO:0000256" key="1">
    <source>
        <dbReference type="ARBA" id="ARBA00004123"/>
    </source>
</evidence>
<feature type="compositionally biased region" description="Low complexity" evidence="16">
    <location>
        <begin position="204"/>
        <end position="217"/>
    </location>
</feature>
<feature type="compositionally biased region" description="Gly residues" evidence="16">
    <location>
        <begin position="121"/>
        <end position="135"/>
    </location>
</feature>
<evidence type="ECO:0000256" key="5">
    <source>
        <dbReference type="ARBA" id="ARBA00020536"/>
    </source>
</evidence>
<feature type="compositionally biased region" description="Low complexity" evidence="16">
    <location>
        <begin position="692"/>
        <end position="706"/>
    </location>
</feature>
<accession>J6EX74</accession>
<name>J6EX74_TRIAS</name>
<dbReference type="EMBL" id="ALBS01000177">
    <property type="protein sequence ID" value="EJT49239.1"/>
    <property type="molecule type" value="Genomic_DNA"/>
</dbReference>
<evidence type="ECO:0000256" key="4">
    <source>
        <dbReference type="ARBA" id="ARBA00005491"/>
    </source>
</evidence>
<feature type="compositionally biased region" description="Polar residues" evidence="16">
    <location>
        <begin position="847"/>
        <end position="856"/>
    </location>
</feature>
<evidence type="ECO:0000313" key="18">
    <source>
        <dbReference type="EMBL" id="EJT49239.1"/>
    </source>
</evidence>
<evidence type="ECO:0000256" key="3">
    <source>
        <dbReference type="ARBA" id="ARBA00004574"/>
    </source>
</evidence>
<dbReference type="GO" id="GO:0043130">
    <property type="term" value="F:ubiquitin binding"/>
    <property type="evidence" value="ECO:0007669"/>
    <property type="project" value="InterPro"/>
</dbReference>
<keyword evidence="14" id="KW-0234">DNA repair</keyword>
<feature type="compositionally biased region" description="Polar residues" evidence="16">
    <location>
        <begin position="407"/>
        <end position="422"/>
    </location>
</feature>
<feature type="compositionally biased region" description="Gly residues" evidence="16">
    <location>
        <begin position="921"/>
        <end position="930"/>
    </location>
</feature>
<keyword evidence="13" id="KW-0238">DNA-binding</keyword>
<evidence type="ECO:0000259" key="17">
    <source>
        <dbReference type="PROSITE" id="PS51140"/>
    </source>
</evidence>
<keyword evidence="9" id="KW-0227">DNA damage</keyword>
<feature type="compositionally biased region" description="Low complexity" evidence="16">
    <location>
        <begin position="808"/>
        <end position="829"/>
    </location>
</feature>
<comment type="subcellular location">
    <subcellularLocation>
        <location evidence="3">Chromosome</location>
        <location evidence="3">Telomere</location>
    </subcellularLocation>
    <subcellularLocation>
        <location evidence="2">Cytoplasm</location>
    </subcellularLocation>
    <subcellularLocation>
        <location evidence="1">Nucleus</location>
    </subcellularLocation>
</comment>
<reference evidence="18 19" key="1">
    <citation type="journal article" date="2012" name="Eukaryot. Cell">
        <title>Draft genome sequence of CBS 2479, the standard type strain of Trichosporon asahii.</title>
        <authorList>
            <person name="Yang R.Y."/>
            <person name="Li H.T."/>
            <person name="Zhu H."/>
            <person name="Zhou G.P."/>
            <person name="Wang M."/>
            <person name="Wang L."/>
        </authorList>
    </citation>
    <scope>NUCLEOTIDE SEQUENCE [LARGE SCALE GENOMIC DNA]</scope>
    <source>
        <strain evidence="19">ATCC 90039 / CBS 2479 / JCM 2466 / KCTC 7840 / NCYC 2677 / UAMH 7654</strain>
    </source>
</reference>
<feature type="compositionally biased region" description="Low complexity" evidence="16">
    <location>
        <begin position="107"/>
        <end position="120"/>
    </location>
</feature>